<keyword evidence="5 8" id="KW-0812">Transmembrane</keyword>
<feature type="transmembrane region" description="Helical" evidence="8">
    <location>
        <begin position="79"/>
        <end position="97"/>
    </location>
</feature>
<evidence type="ECO:0000256" key="3">
    <source>
        <dbReference type="ARBA" id="ARBA00022448"/>
    </source>
</evidence>
<reference evidence="9" key="1">
    <citation type="submission" date="2023-07" db="EMBL/GenBank/DDBJ databases">
        <title>Genomic Encyclopedia of Type Strains, Phase IV (KMG-IV): sequencing the most valuable type-strain genomes for metagenomic binning, comparative biology and taxonomic classification.</title>
        <authorList>
            <person name="Goeker M."/>
        </authorList>
    </citation>
    <scope>NUCLEOTIDE SEQUENCE</scope>
    <source>
        <strain evidence="9">DSM 24202</strain>
    </source>
</reference>
<dbReference type="Proteomes" id="UP001238163">
    <property type="component" value="Unassembled WGS sequence"/>
</dbReference>
<evidence type="ECO:0000256" key="2">
    <source>
        <dbReference type="ARBA" id="ARBA00009142"/>
    </source>
</evidence>
<evidence type="ECO:0000313" key="9">
    <source>
        <dbReference type="EMBL" id="MDQ0289403.1"/>
    </source>
</evidence>
<comment type="similarity">
    <text evidence="2 8">Belongs to the 4-toluene sulfonate uptake permease (TSUP) (TC 2.A.102) family.</text>
</comment>
<keyword evidence="4 8" id="KW-1003">Cell membrane</keyword>
<organism evidence="9 10">
    <name type="scientific">Oligosphaera ethanolica</name>
    <dbReference type="NCBI Taxonomy" id="760260"/>
    <lineage>
        <taxon>Bacteria</taxon>
        <taxon>Pseudomonadati</taxon>
        <taxon>Lentisphaerota</taxon>
        <taxon>Oligosphaeria</taxon>
        <taxon>Oligosphaerales</taxon>
        <taxon>Oligosphaeraceae</taxon>
        <taxon>Oligosphaera</taxon>
    </lineage>
</organism>
<evidence type="ECO:0000313" key="10">
    <source>
        <dbReference type="Proteomes" id="UP001238163"/>
    </source>
</evidence>
<protein>
    <recommendedName>
        <fullName evidence="8">Probable membrane transporter protein</fullName>
    </recommendedName>
</protein>
<evidence type="ECO:0000256" key="8">
    <source>
        <dbReference type="RuleBase" id="RU363041"/>
    </source>
</evidence>
<feature type="transmembrane region" description="Helical" evidence="8">
    <location>
        <begin position="133"/>
        <end position="160"/>
    </location>
</feature>
<evidence type="ECO:0000256" key="7">
    <source>
        <dbReference type="ARBA" id="ARBA00023136"/>
    </source>
</evidence>
<evidence type="ECO:0000256" key="1">
    <source>
        <dbReference type="ARBA" id="ARBA00004651"/>
    </source>
</evidence>
<accession>A0AAE3VFN1</accession>
<feature type="transmembrane region" description="Helical" evidence="8">
    <location>
        <begin position="6"/>
        <end position="29"/>
    </location>
</feature>
<feature type="transmembrane region" description="Helical" evidence="8">
    <location>
        <begin position="104"/>
        <end position="121"/>
    </location>
</feature>
<dbReference type="RefSeq" id="WP_307260822.1">
    <property type="nucleotide sequence ID" value="NZ_JAUSVL010000001.1"/>
</dbReference>
<feature type="transmembrane region" description="Helical" evidence="8">
    <location>
        <begin position="36"/>
        <end position="59"/>
    </location>
</feature>
<feature type="transmembrane region" description="Helical" evidence="8">
    <location>
        <begin position="197"/>
        <end position="220"/>
    </location>
</feature>
<dbReference type="AlphaFoldDB" id="A0AAE3VFN1"/>
<name>A0AAE3VFN1_9BACT</name>
<feature type="transmembrane region" description="Helical" evidence="8">
    <location>
        <begin position="172"/>
        <end position="191"/>
    </location>
</feature>
<evidence type="ECO:0000256" key="6">
    <source>
        <dbReference type="ARBA" id="ARBA00022989"/>
    </source>
</evidence>
<dbReference type="InterPro" id="IPR002781">
    <property type="entry name" value="TM_pro_TauE-like"/>
</dbReference>
<dbReference type="GO" id="GO:0005886">
    <property type="term" value="C:plasma membrane"/>
    <property type="evidence" value="ECO:0007669"/>
    <property type="project" value="UniProtKB-SubCell"/>
</dbReference>
<dbReference type="InterPro" id="IPR052017">
    <property type="entry name" value="TSUP"/>
</dbReference>
<dbReference type="PANTHER" id="PTHR30269:SF37">
    <property type="entry name" value="MEMBRANE TRANSPORTER PROTEIN"/>
    <property type="match status" value="1"/>
</dbReference>
<comment type="caution">
    <text evidence="9">The sequence shown here is derived from an EMBL/GenBank/DDBJ whole genome shotgun (WGS) entry which is preliminary data.</text>
</comment>
<proteinExistence type="inferred from homology"/>
<keyword evidence="6 8" id="KW-1133">Transmembrane helix</keyword>
<evidence type="ECO:0000256" key="4">
    <source>
        <dbReference type="ARBA" id="ARBA00022475"/>
    </source>
</evidence>
<evidence type="ECO:0000256" key="5">
    <source>
        <dbReference type="ARBA" id="ARBA00022692"/>
    </source>
</evidence>
<comment type="subcellular location">
    <subcellularLocation>
        <location evidence="1 8">Cell membrane</location>
        <topology evidence="1 8">Multi-pass membrane protein</topology>
    </subcellularLocation>
</comment>
<dbReference type="PANTHER" id="PTHR30269">
    <property type="entry name" value="TRANSMEMBRANE PROTEIN YFCA"/>
    <property type="match status" value="1"/>
</dbReference>
<keyword evidence="10" id="KW-1185">Reference proteome</keyword>
<keyword evidence="3" id="KW-0813">Transport</keyword>
<dbReference type="Pfam" id="PF01925">
    <property type="entry name" value="TauE"/>
    <property type="match status" value="1"/>
</dbReference>
<feature type="transmembrane region" description="Helical" evidence="8">
    <location>
        <begin position="232"/>
        <end position="251"/>
    </location>
</feature>
<sequence length="255" mass="27257">MPIEYIRYALVGLIIFFAGVAQSAVGFGYALFATPLLLWLGLPLQNVVTMVATCSMLQASIGAFKLRASVPWQHVRTTTIIRVLFMAIGLFVLKRLAGLHIAQVRLVIGVILCLLVALQLLCRPRPAVSLAWYWGAIANVGSGLLAGICGMGGPPLVLWAMAHDWPSKKMRGFLFGAFAAASPAQLLFLSLSFGPAILWHAALGCALLPLVYLGSLVGMPIGNRLQRERLRWLAYALLAAIGISAIVPALLGSGK</sequence>
<gene>
    <name evidence="9" type="ORF">J3R75_001510</name>
</gene>
<dbReference type="EMBL" id="JAUSVL010000001">
    <property type="protein sequence ID" value="MDQ0289403.1"/>
    <property type="molecule type" value="Genomic_DNA"/>
</dbReference>
<keyword evidence="7 8" id="KW-0472">Membrane</keyword>